<gene>
    <name evidence="1" type="ORF">LAL4801_05696</name>
</gene>
<proteinExistence type="predicted"/>
<evidence type="ECO:0000313" key="2">
    <source>
        <dbReference type="Proteomes" id="UP000048926"/>
    </source>
</evidence>
<dbReference type="RefSeq" id="WP_055661286.1">
    <property type="nucleotide sequence ID" value="NZ_CXST01000006.1"/>
</dbReference>
<accession>A0A0M6YBZ7</accession>
<name>A0A0M6YBZ7_9HYPH</name>
<reference evidence="2" key="1">
    <citation type="submission" date="2015-07" db="EMBL/GenBank/DDBJ databases">
        <authorList>
            <person name="Rodrigo-Torres Lidia"/>
            <person name="Arahal R.David."/>
        </authorList>
    </citation>
    <scope>NUCLEOTIDE SEQUENCE [LARGE SCALE GENOMIC DNA]</scope>
    <source>
        <strain evidence="2">CECT 4801</strain>
    </source>
</reference>
<keyword evidence="2" id="KW-1185">Reference proteome</keyword>
<dbReference type="Proteomes" id="UP000048926">
    <property type="component" value="Unassembled WGS sequence"/>
</dbReference>
<dbReference type="EMBL" id="CXST01000006">
    <property type="protein sequence ID" value="CTQ47234.1"/>
    <property type="molecule type" value="Genomic_DNA"/>
</dbReference>
<dbReference type="AlphaFoldDB" id="A0A0M6YBZ7"/>
<protein>
    <submittedName>
        <fullName evidence="1">Uncharacterized protein</fullName>
    </submittedName>
</protein>
<evidence type="ECO:0000313" key="1">
    <source>
        <dbReference type="EMBL" id="CTQ47234.1"/>
    </source>
</evidence>
<sequence>MTISAIYPDGRMEVPATTGNKVGVVHLKMNKESTIHVSIRSQNAGDQPGIEDCKKAAAVLWSLPLQGKTEISKTKLRKLLSRNYGLLLIISRDFHVYDHITDGPHGKFSTEDSLIAYRLFAEALATADIAA</sequence>
<organism evidence="1 2">
    <name type="scientific">Roseibium aggregatum</name>
    <dbReference type="NCBI Taxonomy" id="187304"/>
    <lineage>
        <taxon>Bacteria</taxon>
        <taxon>Pseudomonadati</taxon>
        <taxon>Pseudomonadota</taxon>
        <taxon>Alphaproteobacteria</taxon>
        <taxon>Hyphomicrobiales</taxon>
        <taxon>Stappiaceae</taxon>
        <taxon>Roseibium</taxon>
    </lineage>
</organism>